<evidence type="ECO:0000313" key="1">
    <source>
        <dbReference type="EMBL" id="SDX84157.1"/>
    </source>
</evidence>
<dbReference type="RefSeq" id="WP_176847337.1">
    <property type="nucleotide sequence ID" value="NZ_FNOM01000029.1"/>
</dbReference>
<accession>A0A1H3F015</accession>
<name>A0A1H3F015_9RHOB</name>
<sequence>MHTITLFSPKGGTGRTTATMALASGFLAMGKRVLVMDATDQVAPTPRCPYPTTLRKWHGAMSVCGIDAHRLGLTEAHTSAQVADGLSLAAARGADIALIDTQTMPEAPQIEALTRSDLILAPATGPFEARRAIRGIATYLAEPANLFGLVTGCRNGADELADTRVAFGSTPVLRTALPWAEAIADLTLHGDIPGFVAALTCSEDEPGYARFREAQAAWAAVLALTCEVQWALDGLRLAPHRPDAAYDNGGWEISA</sequence>
<dbReference type="InterPro" id="IPR027417">
    <property type="entry name" value="P-loop_NTPase"/>
</dbReference>
<dbReference type="AlphaFoldDB" id="A0A1H3F015"/>
<dbReference type="Gene3D" id="3.40.50.300">
    <property type="entry name" value="P-loop containing nucleotide triphosphate hydrolases"/>
    <property type="match status" value="1"/>
</dbReference>
<reference evidence="1 2" key="1">
    <citation type="submission" date="2016-10" db="EMBL/GenBank/DDBJ databases">
        <authorList>
            <person name="de Groot N.N."/>
        </authorList>
    </citation>
    <scope>NUCLEOTIDE SEQUENCE [LARGE SCALE GENOMIC DNA]</scope>
    <source>
        <strain evidence="1 2">CGMCC 1.8894</strain>
    </source>
</reference>
<dbReference type="InterPro" id="IPR009744">
    <property type="entry name" value="VirC1"/>
</dbReference>
<keyword evidence="2" id="KW-1185">Reference proteome</keyword>
<proteinExistence type="predicted"/>
<protein>
    <submittedName>
        <fullName evidence="1">Cellulose biosynthesis protein BcsQ</fullName>
    </submittedName>
</protein>
<evidence type="ECO:0000313" key="2">
    <source>
        <dbReference type="Proteomes" id="UP000198539"/>
    </source>
</evidence>
<dbReference type="Pfam" id="PF07015">
    <property type="entry name" value="VirC1"/>
    <property type="match status" value="1"/>
</dbReference>
<organism evidence="1 2">
    <name type="scientific">Roseicitreum antarcticum</name>
    <dbReference type="NCBI Taxonomy" id="564137"/>
    <lineage>
        <taxon>Bacteria</taxon>
        <taxon>Pseudomonadati</taxon>
        <taxon>Pseudomonadota</taxon>
        <taxon>Alphaproteobacteria</taxon>
        <taxon>Rhodobacterales</taxon>
        <taxon>Paracoccaceae</taxon>
        <taxon>Roseicitreum</taxon>
    </lineage>
</organism>
<gene>
    <name evidence="1" type="ORF">SAMN04488238_1293</name>
</gene>
<dbReference type="SUPFAM" id="SSF52540">
    <property type="entry name" value="P-loop containing nucleoside triphosphate hydrolases"/>
    <property type="match status" value="1"/>
</dbReference>
<dbReference type="Proteomes" id="UP000198539">
    <property type="component" value="Unassembled WGS sequence"/>
</dbReference>
<dbReference type="EMBL" id="FNOM01000029">
    <property type="protein sequence ID" value="SDX84157.1"/>
    <property type="molecule type" value="Genomic_DNA"/>
</dbReference>